<comment type="caution">
    <text evidence="1">The sequence shown here is derived from an EMBL/GenBank/DDBJ whole genome shotgun (WGS) entry which is preliminary data.</text>
</comment>
<organism evidence="1 2">
    <name type="scientific">Cellulomonas chitinilytica</name>
    <dbReference type="NCBI Taxonomy" id="398759"/>
    <lineage>
        <taxon>Bacteria</taxon>
        <taxon>Bacillati</taxon>
        <taxon>Actinomycetota</taxon>
        <taxon>Actinomycetes</taxon>
        <taxon>Micrococcales</taxon>
        <taxon>Cellulomonadaceae</taxon>
        <taxon>Cellulomonas</taxon>
    </lineage>
</organism>
<proteinExistence type="predicted"/>
<reference evidence="1" key="1">
    <citation type="submission" date="2021-01" db="EMBL/GenBank/DDBJ databases">
        <title>Whole genome shotgun sequence of Cellulomonas chitinilytica NBRC 110799.</title>
        <authorList>
            <person name="Komaki H."/>
            <person name="Tamura T."/>
        </authorList>
    </citation>
    <scope>NUCLEOTIDE SEQUENCE</scope>
    <source>
        <strain evidence="1">NBRC 110799</strain>
    </source>
</reference>
<name>A0A919P3X5_9CELL</name>
<dbReference type="EMBL" id="BONK01000015">
    <property type="protein sequence ID" value="GIG22991.1"/>
    <property type="molecule type" value="Genomic_DNA"/>
</dbReference>
<sequence>MFHRMAVRRCPDGRRGSVRVGADDVRAPDLRARRPLRVAVSLTGEPPRLRVRRRVVGDPRER</sequence>
<protein>
    <submittedName>
        <fullName evidence="1">Uncharacterized protein</fullName>
    </submittedName>
</protein>
<dbReference type="AlphaFoldDB" id="A0A919P3X5"/>
<keyword evidence="2" id="KW-1185">Reference proteome</keyword>
<evidence type="ECO:0000313" key="1">
    <source>
        <dbReference type="EMBL" id="GIG22991.1"/>
    </source>
</evidence>
<accession>A0A919P3X5</accession>
<gene>
    <name evidence="1" type="ORF">Cch01nite_37150</name>
</gene>
<evidence type="ECO:0000313" key="2">
    <source>
        <dbReference type="Proteomes" id="UP000632740"/>
    </source>
</evidence>
<dbReference type="Proteomes" id="UP000632740">
    <property type="component" value="Unassembled WGS sequence"/>
</dbReference>